<organism evidence="2 3">
    <name type="scientific">Lacrimispora saccharolytica (strain ATCC 35040 / DSM 2544 / NRCC 2533 / WM1)</name>
    <name type="common">Clostridium saccharolyticum</name>
    <dbReference type="NCBI Taxonomy" id="610130"/>
    <lineage>
        <taxon>Bacteria</taxon>
        <taxon>Bacillati</taxon>
        <taxon>Bacillota</taxon>
        <taxon>Clostridia</taxon>
        <taxon>Lachnospirales</taxon>
        <taxon>Lachnospiraceae</taxon>
        <taxon>Lacrimispora</taxon>
    </lineage>
</organism>
<evidence type="ECO:0000259" key="1">
    <source>
        <dbReference type="Pfam" id="PF12706"/>
    </source>
</evidence>
<dbReference type="RefSeq" id="WP_013271309.1">
    <property type="nucleotide sequence ID" value="NC_014376.1"/>
</dbReference>
<feature type="domain" description="Metallo-beta-lactamase" evidence="1">
    <location>
        <begin position="47"/>
        <end position="228"/>
    </location>
</feature>
<keyword evidence="3" id="KW-1185">Reference proteome</keyword>
<dbReference type="InterPro" id="IPR036866">
    <property type="entry name" value="RibonucZ/Hydroxyglut_hydro"/>
</dbReference>
<dbReference type="Gene3D" id="3.60.15.10">
    <property type="entry name" value="Ribonuclease Z/Hydroxyacylglutathione hydrolase-like"/>
    <property type="match status" value="1"/>
</dbReference>
<evidence type="ECO:0000313" key="2">
    <source>
        <dbReference type="EMBL" id="ADL03213.1"/>
    </source>
</evidence>
<proteinExistence type="predicted"/>
<name>D9R4M9_LACSW</name>
<evidence type="ECO:0000313" key="3">
    <source>
        <dbReference type="Proteomes" id="UP000001662"/>
    </source>
</evidence>
<gene>
    <name evidence="2" type="ordered locus">Closa_0585</name>
</gene>
<dbReference type="Pfam" id="PF12706">
    <property type="entry name" value="Lactamase_B_2"/>
    <property type="match status" value="1"/>
</dbReference>
<protein>
    <recommendedName>
        <fullName evidence="1">Metallo-beta-lactamase domain-containing protein</fullName>
    </recommendedName>
</protein>
<dbReference type="EMBL" id="CP002109">
    <property type="protein sequence ID" value="ADL03213.1"/>
    <property type="molecule type" value="Genomic_DNA"/>
</dbReference>
<reference evidence="2" key="1">
    <citation type="submission" date="2010-07" db="EMBL/GenBank/DDBJ databases">
        <title>Complete sequence of Clostridium saccharolyticum WM1.</title>
        <authorList>
            <consortium name="US DOE Joint Genome Institute"/>
            <person name="Lucas S."/>
            <person name="Copeland A."/>
            <person name="Lapidus A."/>
            <person name="Cheng J.-F."/>
            <person name="Bruce D."/>
            <person name="Goodwin L."/>
            <person name="Pitluck S."/>
            <person name="Chertkov O."/>
            <person name="Detter J.C."/>
            <person name="Han C."/>
            <person name="Tapia R."/>
            <person name="Land M."/>
            <person name="Hauser L."/>
            <person name="Chang Y.-J."/>
            <person name="Jeffries C."/>
            <person name="Kyrpides N."/>
            <person name="Ivanova N."/>
            <person name="Mikhailova N."/>
            <person name="Mouttaki H."/>
            <person name="Lin L."/>
            <person name="Zhou J."/>
            <person name="Hemme C.L."/>
            <person name="Woyke T."/>
        </authorList>
    </citation>
    <scope>NUCLEOTIDE SEQUENCE [LARGE SCALE GENOMIC DNA]</scope>
    <source>
        <strain evidence="2">WM1</strain>
    </source>
</reference>
<dbReference type="OrthoDB" id="9781189at2"/>
<dbReference type="AlphaFoldDB" id="D9R4M9"/>
<dbReference type="PaxDb" id="610130-Closa_0585"/>
<dbReference type="STRING" id="610130.Closa_0585"/>
<dbReference type="eggNOG" id="COG1235">
    <property type="taxonomic scope" value="Bacteria"/>
</dbReference>
<dbReference type="Proteomes" id="UP000001662">
    <property type="component" value="Chromosome"/>
</dbReference>
<dbReference type="PANTHER" id="PTHR42663:SF6">
    <property type="entry name" value="HYDROLASE C777.06C-RELATED"/>
    <property type="match status" value="1"/>
</dbReference>
<dbReference type="HOGENOM" id="CLU_044538_4_0_9"/>
<dbReference type="PANTHER" id="PTHR42663">
    <property type="entry name" value="HYDROLASE C777.06C-RELATED-RELATED"/>
    <property type="match status" value="1"/>
</dbReference>
<dbReference type="KEGG" id="csh:Closa_0585"/>
<dbReference type="SUPFAM" id="SSF56281">
    <property type="entry name" value="Metallo-hydrolase/oxidoreductase"/>
    <property type="match status" value="1"/>
</dbReference>
<dbReference type="InterPro" id="IPR001279">
    <property type="entry name" value="Metallo-B-lactamas"/>
</dbReference>
<accession>D9R4M9</accession>
<sequence length="281" mass="30990">MKLQYIGTGAAEGFPGMFCQCEACERARKAGGHNLKTRSCAIIDDQVLIDLSPDLYVQSLLLGLELGKVKDLVVTHTHKDHLDSFFLGLRARDGATKLPKIMEEENYLSVYGSSFVETAVHRALEEESYSNDSRIRFIPVETGIWFQAGRLKFCPLKANHKKDELCHIYAVTDGSGSLLYANDTGALSEETLDMVGSLGLVFDVVSMDCARGTLPGDGHMGIKENLDLKKCLEQMGCTGPNTRYYLNHLSHMSGVIHDDLQRMMRAEGFTVAYDGMAVLIG</sequence>